<evidence type="ECO:0000256" key="4">
    <source>
        <dbReference type="SAM" id="MobiDB-lite"/>
    </source>
</evidence>
<dbReference type="InterPro" id="IPR036282">
    <property type="entry name" value="Glutathione-S-Trfase_C_sf"/>
</dbReference>
<keyword evidence="9" id="KW-1185">Reference proteome</keyword>
<feature type="domain" description="GST C-terminal" evidence="7">
    <location>
        <begin position="90"/>
        <end position="217"/>
    </location>
</feature>
<dbReference type="SMART" id="SM01183">
    <property type="entry name" value="EF1G"/>
    <property type="match status" value="1"/>
</dbReference>
<dbReference type="PANTHER" id="PTHR43986:SF1">
    <property type="entry name" value="ELONGATION FACTOR 1-GAMMA"/>
    <property type="match status" value="1"/>
</dbReference>
<dbReference type="GO" id="GO:0005634">
    <property type="term" value="C:nucleus"/>
    <property type="evidence" value="ECO:0007669"/>
    <property type="project" value="TreeGrafter"/>
</dbReference>
<proteinExistence type="predicted"/>
<dbReference type="GO" id="GO:0005737">
    <property type="term" value="C:cytoplasm"/>
    <property type="evidence" value="ECO:0007669"/>
    <property type="project" value="TreeGrafter"/>
</dbReference>
<dbReference type="Gene3D" id="3.40.30.10">
    <property type="entry name" value="Glutaredoxin"/>
    <property type="match status" value="1"/>
</dbReference>
<dbReference type="InterPro" id="IPR050802">
    <property type="entry name" value="EF-GSTs"/>
</dbReference>
<dbReference type="InterPro" id="IPR036249">
    <property type="entry name" value="Thioredoxin-like_sf"/>
</dbReference>
<evidence type="ECO:0000256" key="2">
    <source>
        <dbReference type="ARBA" id="ARBA00022917"/>
    </source>
</evidence>
<name>A0A0B7FYD7_THACB</name>
<dbReference type="PROSITE" id="PS50405">
    <property type="entry name" value="GST_CTER"/>
    <property type="match status" value="1"/>
</dbReference>
<dbReference type="EMBL" id="LN679152">
    <property type="protein sequence ID" value="CEL61253.1"/>
    <property type="molecule type" value="Genomic_DNA"/>
</dbReference>
<dbReference type="Pfam" id="PF00647">
    <property type="entry name" value="EF1G"/>
    <property type="match status" value="1"/>
</dbReference>
<dbReference type="STRING" id="1108050.A0A0B7FYD7"/>
<dbReference type="PROSITE" id="PS50040">
    <property type="entry name" value="EF1G_C"/>
    <property type="match status" value="1"/>
</dbReference>
<evidence type="ECO:0000259" key="6">
    <source>
        <dbReference type="PROSITE" id="PS50404"/>
    </source>
</evidence>
<evidence type="ECO:0000256" key="3">
    <source>
        <dbReference type="PROSITE-ProRule" id="PRU00519"/>
    </source>
</evidence>
<feature type="compositionally biased region" description="Low complexity" evidence="4">
    <location>
        <begin position="221"/>
        <end position="231"/>
    </location>
</feature>
<accession>A0A0B7FYD7</accession>
<sequence>MVSVGVLYTNEPEPHVYFQTIRATAAIAGFTVDTIPVSGITSETPEYKAKFASGKLPGFETRDGFTLFRGSAIARYIASLAPSCGLLGTSPTDAALVDQWVSYFESKILSGEDTFWAFLADEVLYNQLHEAVLRERLHEHLVVVNTHLTHNTFFLPTNRISLADITGAAVIMDIFRFYLGPADRAKYPALVRLLETVANHPEIKAIFGSLRFMDSPAVFVSPSQEESSPEPGAKNPLDDLPRSTFKLRDWKRAYSNMDTRGAGGSLEWFYGKFDPEGFSIWRVDFKYNEELTETFMSSNQIGGFFNRLEASKKYAFGSVGVLGEPNSSRISGIFIVRGNSYKPVLDVAPEWDSYKYEQIDLSNPEDKAFFEAALAWDLEVDGKKWMDGKSPPSLASPAFISIVMIYHLKLPLRYSSDDPTPFQKRRDG</sequence>
<dbReference type="InterPro" id="IPR001662">
    <property type="entry name" value="EF1B_G_C"/>
</dbReference>
<dbReference type="GO" id="GO:0003746">
    <property type="term" value="F:translation elongation factor activity"/>
    <property type="evidence" value="ECO:0007669"/>
    <property type="project" value="UniProtKB-UniRule"/>
</dbReference>
<dbReference type="PROSITE" id="PS50404">
    <property type="entry name" value="GST_NTER"/>
    <property type="match status" value="1"/>
</dbReference>
<dbReference type="InterPro" id="IPR004046">
    <property type="entry name" value="GST_C"/>
</dbReference>
<dbReference type="Gene3D" id="3.30.70.1010">
    <property type="entry name" value="Translation elongation factor EF1B, gamma chain, conserved domain"/>
    <property type="match status" value="1"/>
</dbReference>
<dbReference type="InterPro" id="IPR010987">
    <property type="entry name" value="Glutathione-S-Trfase_C-like"/>
</dbReference>
<keyword evidence="2 3" id="KW-0648">Protein biosynthesis</keyword>
<dbReference type="SUPFAM" id="SSF52833">
    <property type="entry name" value="Thioredoxin-like"/>
    <property type="match status" value="1"/>
</dbReference>
<evidence type="ECO:0000259" key="7">
    <source>
        <dbReference type="PROSITE" id="PS50405"/>
    </source>
</evidence>
<gene>
    <name evidence="8" type="ORF">RSOLAG1IB_09875</name>
</gene>
<dbReference type="SUPFAM" id="SSF89942">
    <property type="entry name" value="eEF1-gamma domain"/>
    <property type="match status" value="1"/>
</dbReference>
<reference evidence="8 9" key="1">
    <citation type="submission" date="2014-11" db="EMBL/GenBank/DDBJ databases">
        <authorList>
            <person name="Wibberg Daniel"/>
        </authorList>
    </citation>
    <scope>NUCLEOTIDE SEQUENCE [LARGE SCALE GENOMIC DNA]</scope>
    <source>
        <strain evidence="8">Rhizoctonia solani AG1-IB 7/3/14</strain>
    </source>
</reference>
<dbReference type="OrthoDB" id="249703at2759"/>
<evidence type="ECO:0000256" key="1">
    <source>
        <dbReference type="ARBA" id="ARBA00022768"/>
    </source>
</evidence>
<dbReference type="PANTHER" id="PTHR43986">
    <property type="entry name" value="ELONGATION FACTOR 1-GAMMA"/>
    <property type="match status" value="1"/>
</dbReference>
<evidence type="ECO:0000313" key="8">
    <source>
        <dbReference type="EMBL" id="CEL61253.1"/>
    </source>
</evidence>
<organism evidence="8 9">
    <name type="scientific">Thanatephorus cucumeris (strain AG1-IB / isolate 7/3/14)</name>
    <name type="common">Lettuce bottom rot fungus</name>
    <name type="synonym">Rhizoctonia solani</name>
    <dbReference type="NCBI Taxonomy" id="1108050"/>
    <lineage>
        <taxon>Eukaryota</taxon>
        <taxon>Fungi</taxon>
        <taxon>Dikarya</taxon>
        <taxon>Basidiomycota</taxon>
        <taxon>Agaricomycotina</taxon>
        <taxon>Agaricomycetes</taxon>
        <taxon>Cantharellales</taxon>
        <taxon>Ceratobasidiaceae</taxon>
        <taxon>Rhizoctonia</taxon>
        <taxon>Rhizoctonia solani AG-1</taxon>
    </lineage>
</organism>
<dbReference type="InterPro" id="IPR036433">
    <property type="entry name" value="EF1B_G_C_sf"/>
</dbReference>
<dbReference type="Pfam" id="PF14497">
    <property type="entry name" value="GST_C_3"/>
    <property type="match status" value="1"/>
</dbReference>
<dbReference type="FunFam" id="3.30.70.1010:FF:000001">
    <property type="entry name" value="Elongation factor 1-gamma 1"/>
    <property type="match status" value="1"/>
</dbReference>
<protein>
    <submittedName>
        <fullName evidence="8">Elongation factor 1-gamma</fullName>
    </submittedName>
</protein>
<feature type="domain" description="EF-1-gamma C-terminal" evidence="5">
    <location>
        <begin position="233"/>
        <end position="392"/>
    </location>
</feature>
<evidence type="ECO:0000259" key="5">
    <source>
        <dbReference type="PROSITE" id="PS50040"/>
    </source>
</evidence>
<dbReference type="Proteomes" id="UP000059188">
    <property type="component" value="Unassembled WGS sequence"/>
</dbReference>
<dbReference type="SUPFAM" id="SSF47616">
    <property type="entry name" value="GST C-terminal domain-like"/>
    <property type="match status" value="1"/>
</dbReference>
<feature type="domain" description="GST N-terminal" evidence="6">
    <location>
        <begin position="1"/>
        <end position="85"/>
    </location>
</feature>
<dbReference type="InterPro" id="IPR004045">
    <property type="entry name" value="Glutathione_S-Trfase_N"/>
</dbReference>
<keyword evidence="1 3" id="KW-0251">Elongation factor</keyword>
<dbReference type="Gene3D" id="1.20.1050.10">
    <property type="match status" value="1"/>
</dbReference>
<dbReference type="Pfam" id="PF02798">
    <property type="entry name" value="GST_N"/>
    <property type="match status" value="1"/>
</dbReference>
<dbReference type="AlphaFoldDB" id="A0A0B7FYD7"/>
<evidence type="ECO:0000313" key="9">
    <source>
        <dbReference type="Proteomes" id="UP000059188"/>
    </source>
</evidence>
<feature type="region of interest" description="Disordered" evidence="4">
    <location>
        <begin position="221"/>
        <end position="241"/>
    </location>
</feature>